<keyword evidence="1" id="KW-0472">Membrane</keyword>
<feature type="transmembrane region" description="Helical" evidence="1">
    <location>
        <begin position="64"/>
        <end position="83"/>
    </location>
</feature>
<keyword evidence="1" id="KW-1133">Transmembrane helix</keyword>
<dbReference type="EMBL" id="CP031264">
    <property type="protein sequence ID" value="AXI80579.1"/>
    <property type="molecule type" value="Genomic_DNA"/>
</dbReference>
<name>A0A345T3M4_9ACTN</name>
<protein>
    <recommendedName>
        <fullName evidence="4">DUF1440 domain-containing protein</fullName>
    </recommendedName>
</protein>
<evidence type="ECO:0008006" key="4">
    <source>
        <dbReference type="Google" id="ProtNLM"/>
    </source>
</evidence>
<dbReference type="RefSeq" id="WP_111495541.1">
    <property type="nucleotide sequence ID" value="NZ_CP031264.1"/>
</dbReference>
<dbReference type="AlphaFoldDB" id="A0A345T3M4"/>
<dbReference type="OrthoDB" id="4569917at2"/>
<organism evidence="2 3">
    <name type="scientific">Peterkaempfera bronchialis</name>
    <dbReference type="NCBI Taxonomy" id="2126346"/>
    <lineage>
        <taxon>Bacteria</taxon>
        <taxon>Bacillati</taxon>
        <taxon>Actinomycetota</taxon>
        <taxon>Actinomycetes</taxon>
        <taxon>Kitasatosporales</taxon>
        <taxon>Streptomycetaceae</taxon>
        <taxon>Peterkaempfera</taxon>
    </lineage>
</organism>
<reference evidence="3" key="1">
    <citation type="submission" date="2018-07" db="EMBL/GenBank/DDBJ databases">
        <title>Streptacidiphilus bronchialis DSM 106435 chromosome.</title>
        <authorList>
            <person name="Batra D."/>
            <person name="Gulvik C.A."/>
        </authorList>
    </citation>
    <scope>NUCLEOTIDE SEQUENCE [LARGE SCALE GENOMIC DNA]</scope>
    <source>
        <strain evidence="3">DSM 106435</strain>
    </source>
</reference>
<dbReference type="KEGG" id="stri:C7M71_027500"/>
<keyword evidence="3" id="KW-1185">Reference proteome</keyword>
<evidence type="ECO:0000256" key="1">
    <source>
        <dbReference type="SAM" id="Phobius"/>
    </source>
</evidence>
<feature type="transmembrane region" description="Helical" evidence="1">
    <location>
        <begin position="95"/>
        <end position="114"/>
    </location>
</feature>
<gene>
    <name evidence="2" type="ORF">C7M71_027500</name>
</gene>
<proteinExistence type="predicted"/>
<dbReference type="Proteomes" id="UP000249340">
    <property type="component" value="Chromosome"/>
</dbReference>
<keyword evidence="1" id="KW-0812">Transmembrane</keyword>
<sequence>MLLDILKGALAGAAGTTALDAVTYLDMAGRGRPASGTPSETVERLAEKAGVGIPGEGEQRKSRVSGVGALLGIATGVAMGAAYGALRGAGLRPPVLVGAGLVAAVTMAGTNAPMVGLGISDPRTWSSTDWLSDVVPHAVYGLVTAGACALFDGERPGRRAACGARRAVRRRG</sequence>
<evidence type="ECO:0000313" key="2">
    <source>
        <dbReference type="EMBL" id="AXI80579.1"/>
    </source>
</evidence>
<evidence type="ECO:0000313" key="3">
    <source>
        <dbReference type="Proteomes" id="UP000249340"/>
    </source>
</evidence>
<accession>A0A345T3M4</accession>